<sequence length="452" mass="49684">MTRVVPLKDEQGQILYWFGTATDIDDRKQAEAERERLLAREQAAREAAEAANRIKDEFLAVVSHELRSPLNPILGWAKLLRSRQLDEQKTERALEVIERNAQMQAQLINDLLDVSRILRGKLSLDTQPVDLVATIQAAMETVRLAAEAKQIQIYTQLDPETGYVAGDAGRLQQVIWNLLTNAVKFTPEGGRVEVWLERDGDRGAESSPSSLVRRGSRAASSSPSPPSPPHARITVTDTGKGIPADFLPYVFEQFRQESSSTTRRFGGLGLGLAIVRYLVELHGGTVQADSPGEGQGATFTVKLPLMLHQPTTKSDTKPSESSLNLQGTRILVVDDDDNTREFLAFLLELHGANVIAAATADEVITTLTQFKPDVLLSDIGMPDVDGYMLMRQIRCLSPEQGGTIPAIALTAYAGEIDYRQAMAAGFQRHIAKPIEPEVLIRAIAELRTHHNG</sequence>
<feature type="domain" description="Histidine kinase" evidence="17">
    <location>
        <begin position="61"/>
        <end position="307"/>
    </location>
</feature>
<evidence type="ECO:0000256" key="5">
    <source>
        <dbReference type="ARBA" id="ARBA00022553"/>
    </source>
</evidence>
<evidence type="ECO:0000256" key="15">
    <source>
        <dbReference type="PROSITE-ProRule" id="PRU00169"/>
    </source>
</evidence>
<dbReference type="CDD" id="cd17580">
    <property type="entry name" value="REC_2_DhkD-like"/>
    <property type="match status" value="1"/>
</dbReference>
<dbReference type="InterPro" id="IPR004358">
    <property type="entry name" value="Sig_transdc_His_kin-like_C"/>
</dbReference>
<keyword evidence="11" id="KW-1133">Transmembrane helix</keyword>
<dbReference type="SMART" id="SM00448">
    <property type="entry name" value="REC"/>
    <property type="match status" value="1"/>
</dbReference>
<keyword evidence="8" id="KW-0547">Nucleotide-binding</keyword>
<dbReference type="CDD" id="cd00082">
    <property type="entry name" value="HisKA"/>
    <property type="match status" value="1"/>
</dbReference>
<proteinExistence type="inferred from homology"/>
<keyword evidence="12" id="KW-0902">Two-component regulatory system</keyword>
<evidence type="ECO:0000259" key="17">
    <source>
        <dbReference type="PROSITE" id="PS50109"/>
    </source>
</evidence>
<evidence type="ECO:0000259" key="18">
    <source>
        <dbReference type="PROSITE" id="PS50110"/>
    </source>
</evidence>
<feature type="region of interest" description="Disordered" evidence="16">
    <location>
        <begin position="197"/>
        <end position="238"/>
    </location>
</feature>
<dbReference type="GO" id="GO:0016020">
    <property type="term" value="C:membrane"/>
    <property type="evidence" value="ECO:0007669"/>
    <property type="project" value="UniProtKB-SubCell"/>
</dbReference>
<evidence type="ECO:0000256" key="10">
    <source>
        <dbReference type="ARBA" id="ARBA00022840"/>
    </source>
</evidence>
<keyword evidence="9" id="KW-0418">Kinase</keyword>
<feature type="modified residue" description="4-aspartylphosphate" evidence="15">
    <location>
        <position position="378"/>
    </location>
</feature>
<dbReference type="Gene3D" id="1.10.287.130">
    <property type="match status" value="1"/>
</dbReference>
<evidence type="ECO:0000313" key="20">
    <source>
        <dbReference type="EMBL" id="WNZ27994.1"/>
    </source>
</evidence>
<dbReference type="SUPFAM" id="SSF47384">
    <property type="entry name" value="Homodimeric domain of signal transducing histidine kinase"/>
    <property type="match status" value="1"/>
</dbReference>
<evidence type="ECO:0000256" key="12">
    <source>
        <dbReference type="ARBA" id="ARBA00023012"/>
    </source>
</evidence>
<dbReference type="AlphaFoldDB" id="A0AA96WMH4"/>
<dbReference type="SMART" id="SM00387">
    <property type="entry name" value="HATPase_c"/>
    <property type="match status" value="1"/>
</dbReference>
<dbReference type="PANTHER" id="PTHR43547">
    <property type="entry name" value="TWO-COMPONENT HISTIDINE KINASE"/>
    <property type="match status" value="1"/>
</dbReference>
<dbReference type="EC" id="2.7.13.3" evidence="4"/>
<name>A0AA96WMH4_9CYAN</name>
<evidence type="ECO:0000256" key="3">
    <source>
        <dbReference type="ARBA" id="ARBA00006402"/>
    </source>
</evidence>
<dbReference type="Pfam" id="PF02518">
    <property type="entry name" value="HATPase_c"/>
    <property type="match status" value="1"/>
</dbReference>
<dbReference type="EMBL" id="CP053587">
    <property type="protein sequence ID" value="WNZ27994.1"/>
    <property type="molecule type" value="Genomic_DNA"/>
</dbReference>
<evidence type="ECO:0000256" key="8">
    <source>
        <dbReference type="ARBA" id="ARBA00022741"/>
    </source>
</evidence>
<dbReference type="PANTHER" id="PTHR43547:SF2">
    <property type="entry name" value="HYBRID SIGNAL TRANSDUCTION HISTIDINE KINASE C"/>
    <property type="match status" value="1"/>
</dbReference>
<dbReference type="InterPro" id="IPR001789">
    <property type="entry name" value="Sig_transdc_resp-reg_receiver"/>
</dbReference>
<dbReference type="PRINTS" id="PR00344">
    <property type="entry name" value="BCTRLSENSOR"/>
</dbReference>
<keyword evidence="6" id="KW-0808">Transferase</keyword>
<dbReference type="InterPro" id="IPR003594">
    <property type="entry name" value="HATPase_dom"/>
</dbReference>
<dbReference type="FunFam" id="3.30.565.10:FF:000010">
    <property type="entry name" value="Sensor histidine kinase RcsC"/>
    <property type="match status" value="1"/>
</dbReference>
<dbReference type="InterPro" id="IPR003661">
    <property type="entry name" value="HisK_dim/P_dom"/>
</dbReference>
<evidence type="ECO:0000256" key="13">
    <source>
        <dbReference type="ARBA" id="ARBA00023136"/>
    </source>
</evidence>
<dbReference type="InterPro" id="IPR005467">
    <property type="entry name" value="His_kinase_dom"/>
</dbReference>
<evidence type="ECO:0000256" key="1">
    <source>
        <dbReference type="ARBA" id="ARBA00000085"/>
    </source>
</evidence>
<comment type="catalytic activity">
    <reaction evidence="1">
        <text>ATP + protein L-histidine = ADP + protein N-phospho-L-histidine.</text>
        <dbReference type="EC" id="2.7.13.3"/>
    </reaction>
</comment>
<evidence type="ECO:0000259" key="19">
    <source>
        <dbReference type="PROSITE" id="PS50113"/>
    </source>
</evidence>
<dbReference type="InterPro" id="IPR011006">
    <property type="entry name" value="CheY-like_superfamily"/>
</dbReference>
<dbReference type="GO" id="GO:0005524">
    <property type="term" value="F:ATP binding"/>
    <property type="evidence" value="ECO:0007669"/>
    <property type="project" value="UniProtKB-KW"/>
</dbReference>
<dbReference type="Gene3D" id="3.30.450.20">
    <property type="entry name" value="PAS domain"/>
    <property type="match status" value="1"/>
</dbReference>
<keyword evidence="10" id="KW-0067">ATP-binding</keyword>
<dbReference type="Pfam" id="PF00072">
    <property type="entry name" value="Response_reg"/>
    <property type="match status" value="1"/>
</dbReference>
<evidence type="ECO:0000256" key="16">
    <source>
        <dbReference type="SAM" id="MobiDB-lite"/>
    </source>
</evidence>
<dbReference type="FunFam" id="1.10.287.130:FF:000004">
    <property type="entry name" value="Ethylene receptor 1"/>
    <property type="match status" value="1"/>
</dbReference>
<evidence type="ECO:0000256" key="6">
    <source>
        <dbReference type="ARBA" id="ARBA00022679"/>
    </source>
</evidence>
<dbReference type="SUPFAM" id="SSF52172">
    <property type="entry name" value="CheY-like"/>
    <property type="match status" value="1"/>
</dbReference>
<gene>
    <name evidence="20" type="ORF">HJG54_32480</name>
</gene>
<accession>A0AA96WMH4</accession>
<dbReference type="PROSITE" id="PS50113">
    <property type="entry name" value="PAC"/>
    <property type="match status" value="1"/>
</dbReference>
<evidence type="ECO:0000256" key="7">
    <source>
        <dbReference type="ARBA" id="ARBA00022692"/>
    </source>
</evidence>
<protein>
    <recommendedName>
        <fullName evidence="14">Circadian input-output histidine kinase CikA</fullName>
        <ecNumber evidence="4">2.7.13.3</ecNumber>
    </recommendedName>
</protein>
<dbReference type="InterPro" id="IPR036097">
    <property type="entry name" value="HisK_dim/P_sf"/>
</dbReference>
<evidence type="ECO:0000256" key="4">
    <source>
        <dbReference type="ARBA" id="ARBA00012438"/>
    </source>
</evidence>
<dbReference type="SMART" id="SM00388">
    <property type="entry name" value="HisKA"/>
    <property type="match status" value="1"/>
</dbReference>
<organism evidence="20">
    <name type="scientific">Leptolyngbya sp. NK1-12</name>
    <dbReference type="NCBI Taxonomy" id="2547451"/>
    <lineage>
        <taxon>Bacteria</taxon>
        <taxon>Bacillati</taxon>
        <taxon>Cyanobacteriota</taxon>
        <taxon>Cyanophyceae</taxon>
        <taxon>Leptolyngbyales</taxon>
        <taxon>Leptolyngbyaceae</taxon>
        <taxon>Leptolyngbya group</taxon>
        <taxon>Leptolyngbya</taxon>
    </lineage>
</organism>
<keyword evidence="13" id="KW-0472">Membrane</keyword>
<evidence type="ECO:0000256" key="2">
    <source>
        <dbReference type="ARBA" id="ARBA00004370"/>
    </source>
</evidence>
<comment type="similarity">
    <text evidence="3">In the N-terminal section; belongs to the phytochrome family.</text>
</comment>
<dbReference type="InterPro" id="IPR036890">
    <property type="entry name" value="HATPase_C_sf"/>
</dbReference>
<dbReference type="Pfam" id="PF00512">
    <property type="entry name" value="HisKA"/>
    <property type="match status" value="1"/>
</dbReference>
<dbReference type="PROSITE" id="PS50110">
    <property type="entry name" value="RESPONSE_REGULATORY"/>
    <property type="match status" value="1"/>
</dbReference>
<dbReference type="SUPFAM" id="SSF55874">
    <property type="entry name" value="ATPase domain of HSP90 chaperone/DNA topoisomerase II/histidine kinase"/>
    <property type="match status" value="1"/>
</dbReference>
<dbReference type="CDD" id="cd16922">
    <property type="entry name" value="HATPase_EvgS-ArcB-TorS-like"/>
    <property type="match status" value="1"/>
</dbReference>
<evidence type="ECO:0000256" key="9">
    <source>
        <dbReference type="ARBA" id="ARBA00022777"/>
    </source>
</evidence>
<dbReference type="GO" id="GO:0000155">
    <property type="term" value="F:phosphorelay sensor kinase activity"/>
    <property type="evidence" value="ECO:0007669"/>
    <property type="project" value="InterPro"/>
</dbReference>
<comment type="subcellular location">
    <subcellularLocation>
        <location evidence="2">Membrane</location>
    </subcellularLocation>
</comment>
<keyword evidence="5 15" id="KW-0597">Phosphoprotein</keyword>
<evidence type="ECO:0000256" key="11">
    <source>
        <dbReference type="ARBA" id="ARBA00022989"/>
    </source>
</evidence>
<dbReference type="InterPro" id="IPR000700">
    <property type="entry name" value="PAS-assoc_C"/>
</dbReference>
<dbReference type="PROSITE" id="PS50109">
    <property type="entry name" value="HIS_KIN"/>
    <property type="match status" value="1"/>
</dbReference>
<feature type="domain" description="Response regulatory" evidence="18">
    <location>
        <begin position="329"/>
        <end position="447"/>
    </location>
</feature>
<reference evidence="20" key="1">
    <citation type="submission" date="2020-05" db="EMBL/GenBank/DDBJ databases">
        <authorList>
            <person name="Zhu T."/>
            <person name="Keshari N."/>
            <person name="Lu X."/>
        </authorList>
    </citation>
    <scope>NUCLEOTIDE SEQUENCE</scope>
    <source>
        <strain evidence="20">NK1-12</strain>
    </source>
</reference>
<feature type="domain" description="PAC" evidence="19">
    <location>
        <begin position="1"/>
        <end position="36"/>
    </location>
</feature>
<dbReference type="Gene3D" id="3.30.565.10">
    <property type="entry name" value="Histidine kinase-like ATPase, C-terminal domain"/>
    <property type="match status" value="1"/>
</dbReference>
<keyword evidence="7" id="KW-0812">Transmembrane</keyword>
<evidence type="ECO:0000256" key="14">
    <source>
        <dbReference type="ARBA" id="ARBA00074306"/>
    </source>
</evidence>
<dbReference type="Gene3D" id="3.40.50.2300">
    <property type="match status" value="1"/>
</dbReference>